<evidence type="ECO:0000256" key="3">
    <source>
        <dbReference type="ARBA" id="ARBA00022679"/>
    </source>
</evidence>
<dbReference type="AlphaFoldDB" id="A0A927ISM8"/>
<comment type="similarity">
    <text evidence="1">Belongs to the CFA/CMAS family.</text>
</comment>
<dbReference type="GO" id="GO:0008610">
    <property type="term" value="P:lipid biosynthetic process"/>
    <property type="evidence" value="ECO:0007669"/>
    <property type="project" value="InterPro"/>
</dbReference>
<proteinExistence type="inferred from homology"/>
<evidence type="ECO:0000256" key="1">
    <source>
        <dbReference type="ARBA" id="ARBA00010815"/>
    </source>
</evidence>
<dbReference type="CDD" id="cd02440">
    <property type="entry name" value="AdoMet_MTases"/>
    <property type="match status" value="1"/>
</dbReference>
<dbReference type="RefSeq" id="WP_191773331.1">
    <property type="nucleotide sequence ID" value="NZ_JACYFU010000001.1"/>
</dbReference>
<comment type="caution">
    <text evidence="7">The sequence shown here is derived from an EMBL/GenBank/DDBJ whole genome shotgun (WGS) entry which is preliminary data.</text>
</comment>
<evidence type="ECO:0000256" key="6">
    <source>
        <dbReference type="PIRSR" id="PIRSR003085-1"/>
    </source>
</evidence>
<evidence type="ECO:0000313" key="8">
    <source>
        <dbReference type="Proteomes" id="UP000654108"/>
    </source>
</evidence>
<dbReference type="EMBL" id="JACYFU010000001">
    <property type="protein sequence ID" value="MBD8064923.1"/>
    <property type="molecule type" value="Genomic_DNA"/>
</dbReference>
<evidence type="ECO:0000256" key="5">
    <source>
        <dbReference type="ARBA" id="ARBA00023098"/>
    </source>
</evidence>
<evidence type="ECO:0000256" key="2">
    <source>
        <dbReference type="ARBA" id="ARBA00022603"/>
    </source>
</evidence>
<protein>
    <submittedName>
        <fullName evidence="7">Class I SAM-dependent methyltransferase</fullName>
    </submittedName>
</protein>
<dbReference type="Proteomes" id="UP000654108">
    <property type="component" value="Unassembled WGS sequence"/>
</dbReference>
<keyword evidence="4" id="KW-0949">S-adenosyl-L-methionine</keyword>
<evidence type="ECO:0000256" key="4">
    <source>
        <dbReference type="ARBA" id="ARBA00022691"/>
    </source>
</evidence>
<dbReference type="InterPro" id="IPR003333">
    <property type="entry name" value="CMAS"/>
</dbReference>
<dbReference type="PIRSF" id="PIRSF003085">
    <property type="entry name" value="CMAS"/>
    <property type="match status" value="1"/>
</dbReference>
<keyword evidence="5" id="KW-0443">Lipid metabolism</keyword>
<sequence length="411" mass="46606">MTKTAVDQTHAGVSSWTRLASWLVDRIGSALVGNPPHGAVTVVLPNGRTRTIGNPTTGEHAVLRLNNFKVLNEAMQRGTVGFASAYMNGDIEVDDLTALFRFFLQNRETLQRANLGFFRRAASDLHYHLSRRNTLEGSKKNIAEHYDLGNDFYGQWLDPSMTYSSAVFTSGDQSLEEAQRAKYRRVADMAGITEGSSVLEIGCGWGGFAETVAREYKANLRGITLSAEQLKFGLERLKRQGLDQYAKLVFEDYRHTQGQFDHIGSIEMIEAVGEDNWPSYFQTLHDRLKPGGTAAIQAITIDESDFDGYRSGPDFIQRYIFPGGMLLTKTVMREFGEKNGLVLENVETFRLSYAKTLKLWRERFLERWPMIAPLGYDEHFKRKWIYYLSYCEAGFTEGSIDVGIYQYRRPA</sequence>
<dbReference type="GO" id="GO:0008168">
    <property type="term" value="F:methyltransferase activity"/>
    <property type="evidence" value="ECO:0007669"/>
    <property type="project" value="UniProtKB-KW"/>
</dbReference>
<keyword evidence="8" id="KW-1185">Reference proteome</keyword>
<gene>
    <name evidence="7" type="ORF">IC608_05490</name>
</gene>
<keyword evidence="2 7" id="KW-0489">Methyltransferase</keyword>
<dbReference type="Gene3D" id="3.40.50.150">
    <property type="entry name" value="Vaccinia Virus protein VP39"/>
    <property type="match status" value="1"/>
</dbReference>
<accession>A0A927ISM8</accession>
<dbReference type="GO" id="GO:0032259">
    <property type="term" value="P:methylation"/>
    <property type="evidence" value="ECO:0007669"/>
    <property type="project" value="UniProtKB-KW"/>
</dbReference>
<evidence type="ECO:0000313" key="7">
    <source>
        <dbReference type="EMBL" id="MBD8064923.1"/>
    </source>
</evidence>
<dbReference type="PANTHER" id="PTHR43667">
    <property type="entry name" value="CYCLOPROPANE-FATTY-ACYL-PHOSPHOLIPID SYNTHASE"/>
    <property type="match status" value="1"/>
</dbReference>
<dbReference type="SUPFAM" id="SSF53335">
    <property type="entry name" value="S-adenosyl-L-methionine-dependent methyltransferases"/>
    <property type="match status" value="1"/>
</dbReference>
<name>A0A927ISM8_9HYPH</name>
<keyword evidence="3" id="KW-0808">Transferase</keyword>
<reference evidence="7" key="1">
    <citation type="submission" date="2020-09" db="EMBL/GenBank/DDBJ databases">
        <title>Genome seq and assembly of Devosia sp.</title>
        <authorList>
            <person name="Chhetri G."/>
        </authorList>
    </citation>
    <scope>NUCLEOTIDE SEQUENCE</scope>
    <source>
        <strain evidence="7">PTR5</strain>
    </source>
</reference>
<feature type="active site" evidence="6">
    <location>
        <position position="391"/>
    </location>
</feature>
<dbReference type="InterPro" id="IPR029063">
    <property type="entry name" value="SAM-dependent_MTases_sf"/>
</dbReference>
<organism evidence="7 8">
    <name type="scientific">Devosia oryzisoli</name>
    <dbReference type="NCBI Taxonomy" id="2774138"/>
    <lineage>
        <taxon>Bacteria</taxon>
        <taxon>Pseudomonadati</taxon>
        <taxon>Pseudomonadota</taxon>
        <taxon>Alphaproteobacteria</taxon>
        <taxon>Hyphomicrobiales</taxon>
        <taxon>Devosiaceae</taxon>
        <taxon>Devosia</taxon>
    </lineage>
</organism>
<dbReference type="PANTHER" id="PTHR43667:SF2">
    <property type="entry name" value="FATTY ACID C-METHYL TRANSFERASE"/>
    <property type="match status" value="1"/>
</dbReference>
<dbReference type="InterPro" id="IPR050723">
    <property type="entry name" value="CFA/CMAS"/>
</dbReference>
<dbReference type="Pfam" id="PF02353">
    <property type="entry name" value="CMAS"/>
    <property type="match status" value="1"/>
</dbReference>